<evidence type="ECO:0000313" key="6">
    <source>
        <dbReference type="EMBL" id="VVE50102.1"/>
    </source>
</evidence>
<keyword evidence="3 5" id="KW-0808">Transferase</keyword>
<dbReference type="InterPro" id="IPR003679">
    <property type="entry name" value="Amioglycoside_AcTrfase"/>
</dbReference>
<comment type="catalytic activity">
    <reaction evidence="5">
        <text>a 2-deoxystreptamine antibiotic + acetyl-CoA = an N(3)-acetyl-2-deoxystreptamine antibiotic + CoA + H(+)</text>
        <dbReference type="Rhea" id="RHEA:12665"/>
        <dbReference type="ChEBI" id="CHEBI:15378"/>
        <dbReference type="ChEBI" id="CHEBI:57287"/>
        <dbReference type="ChEBI" id="CHEBI:57288"/>
        <dbReference type="ChEBI" id="CHEBI:57921"/>
        <dbReference type="ChEBI" id="CHEBI:77452"/>
        <dbReference type="EC" id="2.3.1.81"/>
    </reaction>
</comment>
<dbReference type="AlphaFoldDB" id="A0A5E4YNL0"/>
<dbReference type="EMBL" id="CABPRY010000023">
    <property type="protein sequence ID" value="VVE50102.1"/>
    <property type="molecule type" value="Genomic_DNA"/>
</dbReference>
<keyword evidence="4 5" id="KW-0012">Acyltransferase</keyword>
<comment type="similarity">
    <text evidence="1 5">Belongs to the antibiotic N-acetyltransferase family.</text>
</comment>
<evidence type="ECO:0000256" key="3">
    <source>
        <dbReference type="ARBA" id="ARBA00022679"/>
    </source>
</evidence>
<dbReference type="PANTHER" id="PTHR11104">
    <property type="entry name" value="AMINOGLYCOSIDE N3-ACETYLTRANSFERASE"/>
    <property type="match status" value="1"/>
</dbReference>
<proteinExistence type="inferred from homology"/>
<organism evidence="6 7">
    <name type="scientific">Pandoraea cepalis</name>
    <dbReference type="NCBI Taxonomy" id="2508294"/>
    <lineage>
        <taxon>Bacteria</taxon>
        <taxon>Pseudomonadati</taxon>
        <taxon>Pseudomonadota</taxon>
        <taxon>Betaproteobacteria</taxon>
        <taxon>Burkholderiales</taxon>
        <taxon>Burkholderiaceae</taxon>
        <taxon>Pandoraea</taxon>
    </lineage>
</organism>
<protein>
    <recommendedName>
        <fullName evidence="2 5">Aminoglycoside N(3)-acetyltransferase</fullName>
        <ecNumber evidence="5">2.3.1.-</ecNumber>
    </recommendedName>
</protein>
<accession>A0A5E4YNL0</accession>
<dbReference type="RefSeq" id="WP_150610776.1">
    <property type="nucleotide sequence ID" value="NZ_CABPRY010000023.1"/>
</dbReference>
<keyword evidence="5" id="KW-0046">Antibiotic resistance</keyword>
<dbReference type="Pfam" id="PF02522">
    <property type="entry name" value="Antibiotic_NAT"/>
    <property type="match status" value="1"/>
</dbReference>
<evidence type="ECO:0000313" key="7">
    <source>
        <dbReference type="Proteomes" id="UP000396788"/>
    </source>
</evidence>
<gene>
    <name evidence="6" type="ORF">PCE31107_04646</name>
</gene>
<dbReference type="SUPFAM" id="SSF110710">
    <property type="entry name" value="TTHA0583/YokD-like"/>
    <property type="match status" value="1"/>
</dbReference>
<dbReference type="GO" id="GO:0046677">
    <property type="term" value="P:response to antibiotic"/>
    <property type="evidence" value="ECO:0007669"/>
    <property type="project" value="UniProtKB-KW"/>
</dbReference>
<reference evidence="6 7" key="1">
    <citation type="submission" date="2019-08" db="EMBL/GenBank/DDBJ databases">
        <authorList>
            <person name="Peeters C."/>
        </authorList>
    </citation>
    <scope>NUCLEOTIDE SEQUENCE [LARGE SCALE GENOMIC DNA]</scope>
    <source>
        <strain evidence="6 7">LMG 31107</strain>
    </source>
</reference>
<evidence type="ECO:0000256" key="2">
    <source>
        <dbReference type="ARBA" id="ARBA00012882"/>
    </source>
</evidence>
<dbReference type="PANTHER" id="PTHR11104:SF0">
    <property type="entry name" value="SPBETA PROPHAGE-DERIVED AMINOGLYCOSIDE N(3')-ACETYLTRANSFERASE-LIKE PROTEIN YOKD"/>
    <property type="match status" value="1"/>
</dbReference>
<evidence type="ECO:0000256" key="4">
    <source>
        <dbReference type="ARBA" id="ARBA00023315"/>
    </source>
</evidence>
<evidence type="ECO:0000256" key="5">
    <source>
        <dbReference type="RuleBase" id="RU365031"/>
    </source>
</evidence>
<dbReference type="EC" id="2.3.1.-" evidence="5"/>
<sequence length="317" mass="36501">MLNWLLATFPIFEVVGRNFYWRNAAARRVAQRIFSKRKTQSVTIEHESTADANAFFSAIAAQGVGEGDIVIVHSSFGPLKRFGLTPMEFNERLLRLVGETGTLVMPAIPVYRESPPSEERFDEAKFSKPFIYDVRKARIWTGALPQALISMKGARRSRHPLNSVVALGAHANKMLADELDSTEKYPCGVGTAWAYCYRHNAKILMLGVGVVHSLTMIHVAEDMFPERWPIGNWYRQRQFRVIDRDYDEIITVGERRPEWALFYAERRFERDLYRDKIVKESVVEDIPIRVLESASLVDYLNSRKHSGYPYLIPSWLK</sequence>
<evidence type="ECO:0000256" key="1">
    <source>
        <dbReference type="ARBA" id="ARBA00006383"/>
    </source>
</evidence>
<dbReference type="GO" id="GO:0046353">
    <property type="term" value="F:aminoglycoside 3-N-acetyltransferase activity"/>
    <property type="evidence" value="ECO:0007669"/>
    <property type="project" value="UniProtKB-EC"/>
</dbReference>
<dbReference type="Proteomes" id="UP000396788">
    <property type="component" value="Unassembled WGS sequence"/>
</dbReference>
<dbReference type="InterPro" id="IPR028345">
    <property type="entry name" value="Antibiotic_NAT-like"/>
</dbReference>
<name>A0A5E4YNL0_9BURK</name>